<dbReference type="Proteomes" id="UP000435036">
    <property type="component" value="Unassembled WGS sequence"/>
</dbReference>
<organism evidence="6 7">
    <name type="scientific">Sphingobacterium humi</name>
    <dbReference type="NCBI Taxonomy" id="1796905"/>
    <lineage>
        <taxon>Bacteria</taxon>
        <taxon>Pseudomonadati</taxon>
        <taxon>Bacteroidota</taxon>
        <taxon>Sphingobacteriia</taxon>
        <taxon>Sphingobacteriales</taxon>
        <taxon>Sphingobacteriaceae</taxon>
        <taxon>Sphingobacterium</taxon>
    </lineage>
</organism>
<keyword evidence="2" id="KW-0732">Signal</keyword>
<dbReference type="GO" id="GO:0004130">
    <property type="term" value="F:cytochrome-c peroxidase activity"/>
    <property type="evidence" value="ECO:0007669"/>
    <property type="project" value="TreeGrafter"/>
</dbReference>
<dbReference type="EMBL" id="WSQA01000002">
    <property type="protein sequence ID" value="MVZ61186.1"/>
    <property type="molecule type" value="Genomic_DNA"/>
</dbReference>
<keyword evidence="7" id="KW-1185">Reference proteome</keyword>
<evidence type="ECO:0000313" key="6">
    <source>
        <dbReference type="EMBL" id="MVZ61186.1"/>
    </source>
</evidence>
<keyword evidence="6" id="KW-0575">Peroxidase</keyword>
<proteinExistence type="predicted"/>
<dbReference type="AlphaFoldDB" id="A0A6N8KVR2"/>
<evidence type="ECO:0000256" key="1">
    <source>
        <dbReference type="ARBA" id="ARBA00004196"/>
    </source>
</evidence>
<evidence type="ECO:0000256" key="2">
    <source>
        <dbReference type="ARBA" id="ARBA00022729"/>
    </source>
</evidence>
<keyword evidence="4" id="KW-1133">Transmembrane helix</keyword>
<dbReference type="GO" id="GO:0020037">
    <property type="term" value="F:heme binding"/>
    <property type="evidence" value="ECO:0007669"/>
    <property type="project" value="InterPro"/>
</dbReference>
<dbReference type="PANTHER" id="PTHR30600:SF10">
    <property type="entry name" value="BLL6722 PROTEIN"/>
    <property type="match status" value="1"/>
</dbReference>
<sequence>MFSTNRFIKVLLPIFVPAFYCIQHLFYKPGNHYENLRSKYAQPIDKWPKPWVDLNVPWEELEGLPYDVSFFEEQEQPIAELGKLLFFDPRLSGSNQISCSSCHDPQLGWSDGRDVALGNDHLQGHRNSISILNVKHRRQLFWDGRVKALEDQALSPILAHHEMASDTTQLIAKLKRIKGYTPHFELAFRAKKWGINEILEALAAFQQTIKGRQSRFDLFVAGDYTKLSDQEIKGLHLFRTKGRCMNCHYGPYFTDHKFHNIGLTYYKRDYQDLGRFHITQNPEDVGRFQTPMLRDVMNSGPWMHNGLFDDMEGIISLYNTGMQTINPSKEEKLADPLFPITDPLLKPLQLDIEEIEAIAAFMQSITATAYKMERPKLPN</sequence>
<feature type="domain" description="Di-haem cytochrome c peroxidase" evidence="5">
    <location>
        <begin position="79"/>
        <end position="224"/>
    </location>
</feature>
<evidence type="ECO:0000313" key="7">
    <source>
        <dbReference type="Proteomes" id="UP000435036"/>
    </source>
</evidence>
<dbReference type="GO" id="GO:0030313">
    <property type="term" value="C:cell envelope"/>
    <property type="evidence" value="ECO:0007669"/>
    <property type="project" value="UniProtKB-SubCell"/>
</dbReference>
<dbReference type="RefSeq" id="WP_160367825.1">
    <property type="nucleotide sequence ID" value="NZ_WSQA01000002.1"/>
</dbReference>
<dbReference type="InterPro" id="IPR051395">
    <property type="entry name" value="Cytochrome_c_Peroxidase/MauG"/>
</dbReference>
<comment type="subcellular location">
    <subcellularLocation>
        <location evidence="1">Cell envelope</location>
    </subcellularLocation>
</comment>
<dbReference type="Pfam" id="PF03150">
    <property type="entry name" value="CCP_MauG"/>
    <property type="match status" value="1"/>
</dbReference>
<accession>A0A6N8KVR2</accession>
<reference evidence="6 7" key="1">
    <citation type="submission" date="2019-12" db="EMBL/GenBank/DDBJ databases">
        <authorList>
            <person name="Dong K."/>
        </authorList>
    </citation>
    <scope>NUCLEOTIDE SEQUENCE [LARGE SCALE GENOMIC DNA]</scope>
    <source>
        <strain evidence="6 7">JCM 31225</strain>
    </source>
</reference>
<gene>
    <name evidence="6" type="ORF">GQF63_04050</name>
</gene>
<keyword evidence="3" id="KW-0560">Oxidoreductase</keyword>
<dbReference type="InterPro" id="IPR004852">
    <property type="entry name" value="Di-haem_cyt_c_peroxidsae"/>
</dbReference>
<keyword evidence="4" id="KW-0812">Transmembrane</keyword>
<dbReference type="GO" id="GO:0009055">
    <property type="term" value="F:electron transfer activity"/>
    <property type="evidence" value="ECO:0007669"/>
    <property type="project" value="InterPro"/>
</dbReference>
<evidence type="ECO:0000256" key="4">
    <source>
        <dbReference type="SAM" id="Phobius"/>
    </source>
</evidence>
<protein>
    <submittedName>
        <fullName evidence="6">Cytochrome-c peroxidase</fullName>
    </submittedName>
</protein>
<dbReference type="PANTHER" id="PTHR30600">
    <property type="entry name" value="CYTOCHROME C PEROXIDASE-RELATED"/>
    <property type="match status" value="1"/>
</dbReference>
<feature type="transmembrane region" description="Helical" evidence="4">
    <location>
        <begin position="7"/>
        <end position="27"/>
    </location>
</feature>
<keyword evidence="4" id="KW-0472">Membrane</keyword>
<evidence type="ECO:0000256" key="3">
    <source>
        <dbReference type="ARBA" id="ARBA00023002"/>
    </source>
</evidence>
<evidence type="ECO:0000259" key="5">
    <source>
        <dbReference type="Pfam" id="PF03150"/>
    </source>
</evidence>
<dbReference type="OrthoDB" id="9805202at2"/>
<name>A0A6N8KVR2_9SPHI</name>
<comment type="caution">
    <text evidence="6">The sequence shown here is derived from an EMBL/GenBank/DDBJ whole genome shotgun (WGS) entry which is preliminary data.</text>
</comment>
<dbReference type="InterPro" id="IPR036909">
    <property type="entry name" value="Cyt_c-like_dom_sf"/>
</dbReference>
<dbReference type="SUPFAM" id="SSF46626">
    <property type="entry name" value="Cytochrome c"/>
    <property type="match status" value="2"/>
</dbReference>
<dbReference type="Gene3D" id="1.10.760.10">
    <property type="entry name" value="Cytochrome c-like domain"/>
    <property type="match status" value="2"/>
</dbReference>